<name>A0A9P7VN32_9AGAR</name>
<evidence type="ECO:0000313" key="1">
    <source>
        <dbReference type="EMBL" id="KAG7443754.1"/>
    </source>
</evidence>
<accession>A0A9P7VN32</accession>
<dbReference type="AlphaFoldDB" id="A0A9P7VN32"/>
<evidence type="ECO:0000313" key="2">
    <source>
        <dbReference type="Proteomes" id="UP000812287"/>
    </source>
</evidence>
<dbReference type="RefSeq" id="XP_043037254.1">
    <property type="nucleotide sequence ID" value="XM_043177492.1"/>
</dbReference>
<keyword evidence="2" id="KW-1185">Reference proteome</keyword>
<comment type="caution">
    <text evidence="1">The sequence shown here is derived from an EMBL/GenBank/DDBJ whole genome shotgun (WGS) entry which is preliminary data.</text>
</comment>
<protein>
    <submittedName>
        <fullName evidence="1">Uncharacterized protein</fullName>
    </submittedName>
</protein>
<dbReference type="Proteomes" id="UP000812287">
    <property type="component" value="Unassembled WGS sequence"/>
</dbReference>
<gene>
    <name evidence="1" type="ORF">BT62DRAFT_1008819</name>
</gene>
<sequence>MRLSFAGHKRGAIRRGRIPPDATALSSVIVNRTFNGFTQEAKNLIIQVADGMTLTLRGQFVAKPFQPVTALIETLESSWLLACYAYSEDGGRWGDPSRRIWLVFLNLNFKGSNVAAMARHRCGVYIRERVGPVLKH</sequence>
<reference evidence="1" key="1">
    <citation type="submission" date="2020-11" db="EMBL/GenBank/DDBJ databases">
        <title>Adaptations for nitrogen fixation in a non-lichenized fungal sporocarp promotes dispersal by wood-feeding termites.</title>
        <authorList>
            <consortium name="DOE Joint Genome Institute"/>
            <person name="Koch R.A."/>
            <person name="Yoon G."/>
            <person name="Arayal U."/>
            <person name="Lail K."/>
            <person name="Amirebrahimi M."/>
            <person name="Labutti K."/>
            <person name="Lipzen A."/>
            <person name="Riley R."/>
            <person name="Barry K."/>
            <person name="Henrissat B."/>
            <person name="Grigoriev I.V."/>
            <person name="Herr J.R."/>
            <person name="Aime M.C."/>
        </authorList>
    </citation>
    <scope>NUCLEOTIDE SEQUENCE</scope>
    <source>
        <strain evidence="1">MCA 3950</strain>
    </source>
</reference>
<organism evidence="1 2">
    <name type="scientific">Guyanagaster necrorhizus</name>
    <dbReference type="NCBI Taxonomy" id="856835"/>
    <lineage>
        <taxon>Eukaryota</taxon>
        <taxon>Fungi</taxon>
        <taxon>Dikarya</taxon>
        <taxon>Basidiomycota</taxon>
        <taxon>Agaricomycotina</taxon>
        <taxon>Agaricomycetes</taxon>
        <taxon>Agaricomycetidae</taxon>
        <taxon>Agaricales</taxon>
        <taxon>Marasmiineae</taxon>
        <taxon>Physalacriaceae</taxon>
        <taxon>Guyanagaster</taxon>
    </lineage>
</organism>
<dbReference type="GeneID" id="66099779"/>
<dbReference type="EMBL" id="MU250543">
    <property type="protein sequence ID" value="KAG7443754.1"/>
    <property type="molecule type" value="Genomic_DNA"/>
</dbReference>
<proteinExistence type="predicted"/>